<evidence type="ECO:0000256" key="5">
    <source>
        <dbReference type="ARBA" id="ARBA00022728"/>
    </source>
</evidence>
<dbReference type="CDD" id="cd12360">
    <property type="entry name" value="RRM_cwf2"/>
    <property type="match status" value="1"/>
</dbReference>
<feature type="region of interest" description="Disordered" evidence="14">
    <location>
        <begin position="1"/>
        <end position="31"/>
    </location>
</feature>
<keyword evidence="5" id="KW-0747">Spliceosome</keyword>
<dbReference type="InterPro" id="IPR032297">
    <property type="entry name" value="Torus"/>
</dbReference>
<keyword evidence="3" id="KW-0507">mRNA processing</keyword>
<dbReference type="FunFam" id="3.30.70.330:FF:000502">
    <property type="entry name" value="Pre-mRNA-splicing factor cwc2, putative"/>
    <property type="match status" value="1"/>
</dbReference>
<dbReference type="PROSITE" id="PS50102">
    <property type="entry name" value="RRM"/>
    <property type="match status" value="1"/>
</dbReference>
<dbReference type="GO" id="GO:0071007">
    <property type="term" value="C:U2-type catalytic step 2 spliceosome"/>
    <property type="evidence" value="ECO:0007669"/>
    <property type="project" value="TreeGrafter"/>
</dbReference>
<keyword evidence="9" id="KW-0508">mRNA splicing</keyword>
<feature type="region of interest" description="Disordered" evidence="14">
    <location>
        <begin position="240"/>
        <end position="281"/>
    </location>
</feature>
<evidence type="ECO:0000256" key="1">
    <source>
        <dbReference type="ARBA" id="ARBA00004123"/>
    </source>
</evidence>
<keyword evidence="10" id="KW-0539">Nucleus</keyword>
<evidence type="ECO:0000256" key="8">
    <source>
        <dbReference type="ARBA" id="ARBA00022884"/>
    </source>
</evidence>
<organism evidence="17 18">
    <name type="scientific">Mortierella alpina</name>
    <name type="common">Oleaginous fungus</name>
    <name type="synonym">Mortierella renispora</name>
    <dbReference type="NCBI Taxonomy" id="64518"/>
    <lineage>
        <taxon>Eukaryota</taxon>
        <taxon>Fungi</taxon>
        <taxon>Fungi incertae sedis</taxon>
        <taxon>Mucoromycota</taxon>
        <taxon>Mortierellomycotina</taxon>
        <taxon>Mortierellomycetes</taxon>
        <taxon>Mortierellales</taxon>
        <taxon>Mortierellaceae</taxon>
        <taxon>Mortierella</taxon>
    </lineage>
</organism>
<evidence type="ECO:0000256" key="3">
    <source>
        <dbReference type="ARBA" id="ARBA00022664"/>
    </source>
</evidence>
<dbReference type="InterPro" id="IPR035979">
    <property type="entry name" value="RBD_domain_sf"/>
</dbReference>
<keyword evidence="11" id="KW-0131">Cell cycle</keyword>
<keyword evidence="7 13" id="KW-0862">Zinc</keyword>
<evidence type="ECO:0000313" key="18">
    <source>
        <dbReference type="Proteomes" id="UP000717515"/>
    </source>
</evidence>
<dbReference type="SMART" id="SM00360">
    <property type="entry name" value="RRM"/>
    <property type="match status" value="1"/>
</dbReference>
<dbReference type="AlphaFoldDB" id="A0A9P8CYB9"/>
<feature type="compositionally biased region" description="Polar residues" evidence="14">
    <location>
        <begin position="271"/>
        <end position="281"/>
    </location>
</feature>
<dbReference type="GO" id="GO:0006397">
    <property type="term" value="P:mRNA processing"/>
    <property type="evidence" value="ECO:0007669"/>
    <property type="project" value="UniProtKB-KW"/>
</dbReference>
<dbReference type="SUPFAM" id="SSF54928">
    <property type="entry name" value="RNA-binding domain, RBD"/>
    <property type="match status" value="1"/>
</dbReference>
<protein>
    <recommendedName>
        <fullName evidence="19">Pre-mRNA-splicing factor CWC2</fullName>
    </recommendedName>
</protein>
<evidence type="ECO:0000256" key="11">
    <source>
        <dbReference type="ARBA" id="ARBA00023306"/>
    </source>
</evidence>
<feature type="domain" description="C3H1-type" evidence="16">
    <location>
        <begin position="74"/>
        <end position="101"/>
    </location>
</feature>
<dbReference type="SUPFAM" id="SSF90229">
    <property type="entry name" value="CCCH zinc finger"/>
    <property type="match status" value="1"/>
</dbReference>
<feature type="region of interest" description="Disordered" evidence="14">
    <location>
        <begin position="339"/>
        <end position="374"/>
    </location>
</feature>
<dbReference type="InterPro" id="IPR039171">
    <property type="entry name" value="Cwc2/Slt11"/>
</dbReference>
<dbReference type="Pfam" id="PF00076">
    <property type="entry name" value="RRM_1"/>
    <property type="match status" value="1"/>
</dbReference>
<dbReference type="GO" id="GO:0071006">
    <property type="term" value="C:U2-type catalytic step 1 spliceosome"/>
    <property type="evidence" value="ECO:0007669"/>
    <property type="project" value="TreeGrafter"/>
</dbReference>
<dbReference type="InterPro" id="IPR034181">
    <property type="entry name" value="Cwc2_RRM"/>
</dbReference>
<evidence type="ECO:0000256" key="14">
    <source>
        <dbReference type="SAM" id="MobiDB-lite"/>
    </source>
</evidence>
<evidence type="ECO:0000313" key="17">
    <source>
        <dbReference type="EMBL" id="KAG9323286.1"/>
    </source>
</evidence>
<dbReference type="InterPro" id="IPR036855">
    <property type="entry name" value="Znf_CCCH_sf"/>
</dbReference>
<keyword evidence="8 12" id="KW-0694">RNA-binding</keyword>
<dbReference type="Pfam" id="PF16131">
    <property type="entry name" value="Torus"/>
    <property type="match status" value="1"/>
</dbReference>
<dbReference type="GO" id="GO:0000974">
    <property type="term" value="C:Prp19 complex"/>
    <property type="evidence" value="ECO:0007669"/>
    <property type="project" value="TreeGrafter"/>
</dbReference>
<dbReference type="PANTHER" id="PTHR14089:SF2">
    <property type="entry name" value="PRE-MRNA-SPLICING FACTOR CWC2"/>
    <property type="match status" value="1"/>
</dbReference>
<reference evidence="17" key="1">
    <citation type="submission" date="2021-07" db="EMBL/GenBank/DDBJ databases">
        <title>Draft genome of Mortierella alpina, strain LL118, isolated from an aspen leaf litter sample.</title>
        <authorList>
            <person name="Yang S."/>
            <person name="Vinatzer B.A."/>
        </authorList>
    </citation>
    <scope>NUCLEOTIDE SEQUENCE</scope>
    <source>
        <strain evidence="17">LL118</strain>
    </source>
</reference>
<dbReference type="InterPro" id="IPR000504">
    <property type="entry name" value="RRM_dom"/>
</dbReference>
<evidence type="ECO:0000256" key="2">
    <source>
        <dbReference type="ARBA" id="ARBA00008024"/>
    </source>
</evidence>
<evidence type="ECO:0000256" key="13">
    <source>
        <dbReference type="PROSITE-ProRule" id="PRU00723"/>
    </source>
</evidence>
<dbReference type="GO" id="GO:0008270">
    <property type="term" value="F:zinc ion binding"/>
    <property type="evidence" value="ECO:0007669"/>
    <property type="project" value="UniProtKB-KW"/>
</dbReference>
<evidence type="ECO:0000256" key="12">
    <source>
        <dbReference type="PROSITE-ProRule" id="PRU00176"/>
    </source>
</evidence>
<comment type="caution">
    <text evidence="17">The sequence shown here is derived from an EMBL/GenBank/DDBJ whole genome shotgun (WGS) entry which is preliminary data.</text>
</comment>
<evidence type="ECO:0000256" key="4">
    <source>
        <dbReference type="ARBA" id="ARBA00022723"/>
    </source>
</evidence>
<comment type="subcellular location">
    <subcellularLocation>
        <location evidence="1">Nucleus</location>
    </subcellularLocation>
</comment>
<dbReference type="PANTHER" id="PTHR14089">
    <property type="entry name" value="PRE-MRNA-SPLICING FACTOR RBM22"/>
    <property type="match status" value="1"/>
</dbReference>
<dbReference type="GO" id="GO:0008380">
    <property type="term" value="P:RNA splicing"/>
    <property type="evidence" value="ECO:0007669"/>
    <property type="project" value="UniProtKB-KW"/>
</dbReference>
<evidence type="ECO:0000256" key="10">
    <source>
        <dbReference type="ARBA" id="ARBA00023242"/>
    </source>
</evidence>
<dbReference type="InterPro" id="IPR012677">
    <property type="entry name" value="Nucleotide-bd_a/b_plait_sf"/>
</dbReference>
<comment type="similarity">
    <text evidence="2">Belongs to the RRM CWC2 family.</text>
</comment>
<keyword evidence="4 13" id="KW-0479">Metal-binding</keyword>
<evidence type="ECO:0000259" key="15">
    <source>
        <dbReference type="PROSITE" id="PS50102"/>
    </source>
</evidence>
<accession>A0A9P8CYB9</accession>
<feature type="compositionally biased region" description="Low complexity" evidence="14">
    <location>
        <begin position="339"/>
        <end position="371"/>
    </location>
</feature>
<feature type="domain" description="RRM" evidence="15">
    <location>
        <begin position="137"/>
        <end position="211"/>
    </location>
</feature>
<evidence type="ECO:0000256" key="6">
    <source>
        <dbReference type="ARBA" id="ARBA00022771"/>
    </source>
</evidence>
<dbReference type="Gene3D" id="3.30.70.330">
    <property type="match status" value="1"/>
</dbReference>
<gene>
    <name evidence="17" type="ORF">KVV02_006309</name>
</gene>
<dbReference type="PROSITE" id="PS50103">
    <property type="entry name" value="ZF_C3H1"/>
    <property type="match status" value="1"/>
</dbReference>
<evidence type="ECO:0000259" key="16">
    <source>
        <dbReference type="PROSITE" id="PS50103"/>
    </source>
</evidence>
<keyword evidence="6 13" id="KW-0863">Zinc-finger</keyword>
<name>A0A9P8CYB9_MORAP</name>
<evidence type="ECO:0000256" key="9">
    <source>
        <dbReference type="ARBA" id="ARBA00023187"/>
    </source>
</evidence>
<proteinExistence type="inferred from homology"/>
<feature type="zinc finger region" description="C3H1-type" evidence="13">
    <location>
        <begin position="74"/>
        <end position="101"/>
    </location>
</feature>
<evidence type="ECO:0008006" key="19">
    <source>
        <dbReference type="Google" id="ProtNLM"/>
    </source>
</evidence>
<dbReference type="EMBL" id="JAIFTL010000108">
    <property type="protein sequence ID" value="KAG9323286.1"/>
    <property type="molecule type" value="Genomic_DNA"/>
</dbReference>
<dbReference type="GO" id="GO:0036002">
    <property type="term" value="F:pre-mRNA binding"/>
    <property type="evidence" value="ECO:0007669"/>
    <property type="project" value="TreeGrafter"/>
</dbReference>
<evidence type="ECO:0000256" key="7">
    <source>
        <dbReference type="ARBA" id="ARBA00022833"/>
    </source>
</evidence>
<sequence length="396" mass="43106">MSRPARRQVAKEKVLGPQASALARGGGQPGQTYNIYYDRWSGGARSDRSGATKDKAPYRCDPAKDSGRTKGTFNPNAYFCAFFAKGCCPNGEDCGWIHRIPTLQDHVDSGMDVFGRERFDEHRDDRGGVGSMRSDSRTLYIGRIHQAADMEATVEKHFKAWGEIERIKTLRDKGVAFVAYQSRLSAEFAKEAMANQSLDHGEIVNIRWATEDPNPKSQAMNKRKAIDMARQVIESKLPADFSQAQHLPGSEEVEELGSGKRHKQGADPVETSGTNEPDNSLTLYVGADGQYYYDYGEYGYNHETQRYDPARLSQPQGYEQQASAQALQSLQDRVKASLLSSAGAKAPSPSTSLSTSTPAASSATKSTVVTPKPKPAVSALGALAAYGSDDSDSGDE</sequence>
<dbReference type="Proteomes" id="UP000717515">
    <property type="component" value="Unassembled WGS sequence"/>
</dbReference>
<dbReference type="GO" id="GO:0017070">
    <property type="term" value="F:U6 snRNA binding"/>
    <property type="evidence" value="ECO:0007669"/>
    <property type="project" value="TreeGrafter"/>
</dbReference>
<dbReference type="InterPro" id="IPR000571">
    <property type="entry name" value="Znf_CCCH"/>
</dbReference>